<keyword evidence="3" id="KW-1185">Reference proteome</keyword>
<comment type="caution">
    <text evidence="2">The sequence shown here is derived from an EMBL/GenBank/DDBJ whole genome shotgun (WGS) entry which is preliminary data.</text>
</comment>
<proteinExistence type="predicted"/>
<protein>
    <submittedName>
        <fullName evidence="2">Cupin domain-containing protein</fullName>
    </submittedName>
</protein>
<dbReference type="EMBL" id="JAGTAR010000015">
    <property type="protein sequence ID" value="MBR8536045.1"/>
    <property type="molecule type" value="Genomic_DNA"/>
</dbReference>
<dbReference type="SUPFAM" id="SSF51182">
    <property type="entry name" value="RmlC-like cupins"/>
    <property type="match status" value="1"/>
</dbReference>
<accession>A0A941F6C8</accession>
<dbReference type="PANTHER" id="PTHR37694">
    <property type="entry name" value="SLR8022 PROTEIN"/>
    <property type="match status" value="1"/>
</dbReference>
<dbReference type="Pfam" id="PF07883">
    <property type="entry name" value="Cupin_2"/>
    <property type="match status" value="1"/>
</dbReference>
<dbReference type="CDD" id="cd06984">
    <property type="entry name" value="cupin_Moth_1897"/>
    <property type="match status" value="1"/>
</dbReference>
<evidence type="ECO:0000313" key="3">
    <source>
        <dbReference type="Proteomes" id="UP000679220"/>
    </source>
</evidence>
<feature type="domain" description="Cupin type-2" evidence="1">
    <location>
        <begin position="33"/>
        <end position="99"/>
    </location>
</feature>
<dbReference type="RefSeq" id="WP_212190701.1">
    <property type="nucleotide sequence ID" value="NZ_JAGTAR010000015.1"/>
</dbReference>
<dbReference type="InterPro" id="IPR011051">
    <property type="entry name" value="RmlC_Cupin_sf"/>
</dbReference>
<dbReference type="AlphaFoldDB" id="A0A941F6C8"/>
<dbReference type="PANTHER" id="PTHR37694:SF1">
    <property type="entry name" value="SLR8022 PROTEIN"/>
    <property type="match status" value="1"/>
</dbReference>
<sequence>MISRNYKTEPKKENPHKVDVRQMYNAESAQQMHITLQPGETLKPHKTPVDVTFYVLEGTPTVHVGEESKVFEKDTLIESPANIVHHISNEGDKQARILVTKAPRPTTQAKLL</sequence>
<organism evidence="2 3">
    <name type="scientific">Carboxylicivirga sediminis</name>
    <dbReference type="NCBI Taxonomy" id="2006564"/>
    <lineage>
        <taxon>Bacteria</taxon>
        <taxon>Pseudomonadati</taxon>
        <taxon>Bacteroidota</taxon>
        <taxon>Bacteroidia</taxon>
        <taxon>Marinilabiliales</taxon>
        <taxon>Marinilabiliaceae</taxon>
        <taxon>Carboxylicivirga</taxon>
    </lineage>
</organism>
<name>A0A941F6C8_9BACT</name>
<dbReference type="Proteomes" id="UP000679220">
    <property type="component" value="Unassembled WGS sequence"/>
</dbReference>
<evidence type="ECO:0000313" key="2">
    <source>
        <dbReference type="EMBL" id="MBR8536045.1"/>
    </source>
</evidence>
<dbReference type="Gene3D" id="2.60.120.10">
    <property type="entry name" value="Jelly Rolls"/>
    <property type="match status" value="1"/>
</dbReference>
<dbReference type="InterPro" id="IPR013096">
    <property type="entry name" value="Cupin_2"/>
</dbReference>
<evidence type="ECO:0000259" key="1">
    <source>
        <dbReference type="Pfam" id="PF07883"/>
    </source>
</evidence>
<reference evidence="2" key="1">
    <citation type="journal article" date="2018" name="Int. J. Syst. Evol. Microbiol.">
        <title>Carboxylicivirga sediminis sp. nov., isolated from coastal sediment.</title>
        <authorList>
            <person name="Wang F.Q."/>
            <person name="Ren L.H."/>
            <person name="Zou R.J."/>
            <person name="Sun Y.Z."/>
            <person name="Liu X.J."/>
            <person name="Jiang F."/>
            <person name="Liu L.J."/>
        </authorList>
    </citation>
    <scope>NUCLEOTIDE SEQUENCE</scope>
    <source>
        <strain evidence="2">JR1</strain>
    </source>
</reference>
<reference evidence="2" key="2">
    <citation type="submission" date="2021-04" db="EMBL/GenBank/DDBJ databases">
        <authorList>
            <person name="Zhang T."/>
            <person name="Zhang Y."/>
            <person name="Lu D."/>
            <person name="Zuo D."/>
            <person name="Du Z."/>
        </authorList>
    </citation>
    <scope>NUCLEOTIDE SEQUENCE</scope>
    <source>
        <strain evidence="2">JR1</strain>
    </source>
</reference>
<dbReference type="InterPro" id="IPR014710">
    <property type="entry name" value="RmlC-like_jellyroll"/>
</dbReference>
<gene>
    <name evidence="2" type="ORF">KDU71_10785</name>
</gene>